<dbReference type="SUPFAM" id="SSF51338">
    <property type="entry name" value="Composite domain of metallo-dependent hydrolases"/>
    <property type="match status" value="1"/>
</dbReference>
<evidence type="ECO:0000313" key="6">
    <source>
        <dbReference type="EMBL" id="WWC88345.1"/>
    </source>
</evidence>
<protein>
    <recommendedName>
        <fullName evidence="5">Amidohydrolase-related domain-containing protein</fullName>
    </recommendedName>
</protein>
<dbReference type="GO" id="GO:0046098">
    <property type="term" value="P:guanine metabolic process"/>
    <property type="evidence" value="ECO:0007669"/>
    <property type="project" value="TreeGrafter"/>
</dbReference>
<keyword evidence="4" id="KW-0862">Zinc</keyword>
<dbReference type="GO" id="GO:0008892">
    <property type="term" value="F:guanine deaminase activity"/>
    <property type="evidence" value="ECO:0007669"/>
    <property type="project" value="TreeGrafter"/>
</dbReference>
<dbReference type="Pfam" id="PF01979">
    <property type="entry name" value="Amidohydro_1"/>
    <property type="match status" value="1"/>
</dbReference>
<dbReference type="InterPro" id="IPR006680">
    <property type="entry name" value="Amidohydro-rel"/>
</dbReference>
<dbReference type="SUPFAM" id="SSF51556">
    <property type="entry name" value="Metallo-dependent hydrolases"/>
    <property type="match status" value="1"/>
</dbReference>
<dbReference type="AlphaFoldDB" id="A0AAX4JSI2"/>
<dbReference type="Gene3D" id="2.30.40.10">
    <property type="entry name" value="Urease, subunit C, domain 1"/>
    <property type="match status" value="1"/>
</dbReference>
<evidence type="ECO:0000256" key="2">
    <source>
        <dbReference type="ARBA" id="ARBA00022723"/>
    </source>
</evidence>
<dbReference type="InterPro" id="IPR032466">
    <property type="entry name" value="Metal_Hydrolase"/>
</dbReference>
<dbReference type="InterPro" id="IPR051607">
    <property type="entry name" value="Metallo-dep_hydrolases"/>
</dbReference>
<keyword evidence="7" id="KW-1185">Reference proteome</keyword>
<comment type="cofactor">
    <cofactor evidence="1">
        <name>Zn(2+)</name>
        <dbReference type="ChEBI" id="CHEBI:29105"/>
    </cofactor>
</comment>
<evidence type="ECO:0000313" key="7">
    <source>
        <dbReference type="Proteomes" id="UP001355207"/>
    </source>
</evidence>
<keyword evidence="2" id="KW-0479">Metal-binding</keyword>
<proteinExistence type="predicted"/>
<organism evidence="6 7">
    <name type="scientific">Kwoniella dendrophila CBS 6074</name>
    <dbReference type="NCBI Taxonomy" id="1295534"/>
    <lineage>
        <taxon>Eukaryota</taxon>
        <taxon>Fungi</taxon>
        <taxon>Dikarya</taxon>
        <taxon>Basidiomycota</taxon>
        <taxon>Agaricomycotina</taxon>
        <taxon>Tremellomycetes</taxon>
        <taxon>Tremellales</taxon>
        <taxon>Cryptococcaceae</taxon>
        <taxon>Kwoniella</taxon>
    </lineage>
</organism>
<dbReference type="InterPro" id="IPR011059">
    <property type="entry name" value="Metal-dep_hydrolase_composite"/>
</dbReference>
<dbReference type="GeneID" id="91093925"/>
<feature type="domain" description="Amidohydrolase-related" evidence="5">
    <location>
        <begin position="69"/>
        <end position="354"/>
    </location>
</feature>
<evidence type="ECO:0000256" key="4">
    <source>
        <dbReference type="ARBA" id="ARBA00022833"/>
    </source>
</evidence>
<dbReference type="RefSeq" id="XP_066075108.1">
    <property type="nucleotide sequence ID" value="XM_066219011.1"/>
</dbReference>
<dbReference type="Proteomes" id="UP001355207">
    <property type="component" value="Chromosome 4"/>
</dbReference>
<evidence type="ECO:0000259" key="5">
    <source>
        <dbReference type="Pfam" id="PF01979"/>
    </source>
</evidence>
<dbReference type="Gene3D" id="3.20.20.140">
    <property type="entry name" value="Metal-dependent hydrolases"/>
    <property type="match status" value="1"/>
</dbReference>
<accession>A0AAX4JSI2</accession>
<keyword evidence="3" id="KW-0378">Hydrolase</keyword>
<name>A0AAX4JSI2_9TREE</name>
<dbReference type="PANTHER" id="PTHR11271">
    <property type="entry name" value="GUANINE DEAMINASE"/>
    <property type="match status" value="1"/>
</dbReference>
<dbReference type="PANTHER" id="PTHR11271:SF6">
    <property type="entry name" value="GUANINE DEAMINASE"/>
    <property type="match status" value="1"/>
</dbReference>
<evidence type="ECO:0000256" key="3">
    <source>
        <dbReference type="ARBA" id="ARBA00022801"/>
    </source>
</evidence>
<dbReference type="EMBL" id="CP144101">
    <property type="protein sequence ID" value="WWC88345.1"/>
    <property type="molecule type" value="Genomic_DNA"/>
</dbReference>
<reference evidence="6 7" key="1">
    <citation type="submission" date="2024-01" db="EMBL/GenBank/DDBJ databases">
        <title>Comparative genomics of Cryptococcus and Kwoniella reveals pathogenesis evolution and contrasting modes of karyotype evolution via chromosome fusion or intercentromeric recombination.</title>
        <authorList>
            <person name="Coelho M.A."/>
            <person name="David-Palma M."/>
            <person name="Shea T."/>
            <person name="Bowers K."/>
            <person name="McGinley-Smith S."/>
            <person name="Mohammad A.W."/>
            <person name="Gnirke A."/>
            <person name="Yurkov A.M."/>
            <person name="Nowrousian M."/>
            <person name="Sun S."/>
            <person name="Cuomo C.A."/>
            <person name="Heitman J."/>
        </authorList>
    </citation>
    <scope>NUCLEOTIDE SEQUENCE [LARGE SCALE GENOMIC DNA]</scope>
    <source>
        <strain evidence="6 7">CBS 6074</strain>
    </source>
</reference>
<sequence>MSQLYIGTFVDTPFVGELRIRVNHLMEVSKEGYITHIDSLNSESSQLLLLNSTDTSNLPMEIGNHSFFLPSFIDLHIHSAQYLFNGTGLNLPLLEWLSKYAYKSESTIDSNPELAEKVYEKLVDRLLRNGTGCISAFGTIGVEANLILARKMQEAGLRGFVGKVSMDQSPSSTYGESSVSTSISTLTQFLDSLEEYLSTFESHERLIQPIITPRFVPVCSEKLLIELKKLSDKRNIRIQSHMCEGRDQIDMVWKKTGKKDHEYWDESGFLGPKTLQAHVTYLEDEMIPLIKEKQVTIAHCPLSNAYLSERQFPLREAIDNSLSVGLGTDIAGGYSPSIQTQMRQAVIISRMREGTRCESMKCSFSQSMQKEHHDLSGSKGLGSSLSVNWIESLYLATRGGKKGMGLGGFFDIGTEFDAQLIELASKDTSTGTGPLDLFSLPPIENQLDEHSWEDYIEVWWCNGDDRNRKGMWTQGRRVL</sequence>
<dbReference type="GO" id="GO:0008270">
    <property type="term" value="F:zinc ion binding"/>
    <property type="evidence" value="ECO:0007669"/>
    <property type="project" value="TreeGrafter"/>
</dbReference>
<gene>
    <name evidence="6" type="ORF">L201_003255</name>
</gene>
<dbReference type="GO" id="GO:0005829">
    <property type="term" value="C:cytosol"/>
    <property type="evidence" value="ECO:0007669"/>
    <property type="project" value="TreeGrafter"/>
</dbReference>
<evidence type="ECO:0000256" key="1">
    <source>
        <dbReference type="ARBA" id="ARBA00001947"/>
    </source>
</evidence>